<dbReference type="EMBL" id="CDMC01000036">
    <property type="protein sequence ID" value="CEL11929.1"/>
    <property type="molecule type" value="Genomic_DNA"/>
</dbReference>
<dbReference type="STRING" id="454130.A0A0U5CKP2"/>
<keyword evidence="1" id="KW-0812">Transmembrane</keyword>
<keyword evidence="1" id="KW-0472">Membrane</keyword>
<gene>
    <name evidence="2" type="ORF">ASPCAL15023</name>
</gene>
<feature type="transmembrane region" description="Helical" evidence="1">
    <location>
        <begin position="45"/>
        <end position="65"/>
    </location>
</feature>
<feature type="transmembrane region" description="Helical" evidence="1">
    <location>
        <begin position="20"/>
        <end position="38"/>
    </location>
</feature>
<evidence type="ECO:0000256" key="1">
    <source>
        <dbReference type="SAM" id="Phobius"/>
    </source>
</evidence>
<proteinExistence type="predicted"/>
<protein>
    <submittedName>
        <fullName evidence="2">Uncharacterized protein</fullName>
    </submittedName>
</protein>
<accession>A0A0U5CKP2</accession>
<keyword evidence="3" id="KW-1185">Reference proteome</keyword>
<reference evidence="3" key="1">
    <citation type="journal article" date="2016" name="Genome Announc.">
        <title>Draft genome sequences of fungus Aspergillus calidoustus.</title>
        <authorList>
            <person name="Horn F."/>
            <person name="Linde J."/>
            <person name="Mattern D.J."/>
            <person name="Walther G."/>
            <person name="Guthke R."/>
            <person name="Scherlach K."/>
            <person name="Martin K."/>
            <person name="Brakhage A.A."/>
            <person name="Petzke L."/>
            <person name="Valiante V."/>
        </authorList>
    </citation>
    <scope>NUCLEOTIDE SEQUENCE [LARGE SCALE GENOMIC DNA]</scope>
    <source>
        <strain evidence="3">SF006504</strain>
    </source>
</reference>
<dbReference type="PANTHER" id="PTHR42029">
    <property type="entry name" value="AN04G07800"/>
    <property type="match status" value="1"/>
</dbReference>
<feature type="transmembrane region" description="Helical" evidence="1">
    <location>
        <begin position="71"/>
        <end position="89"/>
    </location>
</feature>
<dbReference type="Proteomes" id="UP000054771">
    <property type="component" value="Unassembled WGS sequence"/>
</dbReference>
<dbReference type="OMA" id="IRHAYSR"/>
<feature type="transmembrane region" description="Helical" evidence="1">
    <location>
        <begin position="110"/>
        <end position="133"/>
    </location>
</feature>
<sequence length="287" mass="32805">MPSITATRPEGSNGLALEAWGQGLMVGSLIVMIAVTVANMKVNVLLHKLIAAELVLAIAHGTFIFVQPPTYGWYLSITAIGLNTSWSLHNLIAWLKIRPFLRRKPRANKFYLISLFAAQPYWIVEIYANFAFFNHGDTLFLRTRPLEPLFRDPWWIFTSCYLVSRIRHAYSRSLWEIVRDSPRFGGMIFFLALSICFTIVDTCAVSGAFHLNLPLGIEPFWKLAFVFKCLSDTIILDDFGSALDRVRRRTNPQDLELRSFDAESSPHRVLVQRPAPVLEPERSGWYR</sequence>
<organism evidence="2 3">
    <name type="scientific">Aspergillus calidoustus</name>
    <dbReference type="NCBI Taxonomy" id="454130"/>
    <lineage>
        <taxon>Eukaryota</taxon>
        <taxon>Fungi</taxon>
        <taxon>Dikarya</taxon>
        <taxon>Ascomycota</taxon>
        <taxon>Pezizomycotina</taxon>
        <taxon>Eurotiomycetes</taxon>
        <taxon>Eurotiomycetidae</taxon>
        <taxon>Eurotiales</taxon>
        <taxon>Aspergillaceae</taxon>
        <taxon>Aspergillus</taxon>
        <taxon>Aspergillus subgen. Nidulantes</taxon>
    </lineage>
</organism>
<dbReference type="PANTHER" id="PTHR42029:SF3">
    <property type="entry name" value="AN04G07800"/>
    <property type="match status" value="1"/>
</dbReference>
<feature type="transmembrane region" description="Helical" evidence="1">
    <location>
        <begin position="182"/>
        <end position="200"/>
    </location>
</feature>
<keyword evidence="1" id="KW-1133">Transmembrane helix</keyword>
<evidence type="ECO:0000313" key="2">
    <source>
        <dbReference type="EMBL" id="CEL11929.1"/>
    </source>
</evidence>
<evidence type="ECO:0000313" key="3">
    <source>
        <dbReference type="Proteomes" id="UP000054771"/>
    </source>
</evidence>
<dbReference type="OrthoDB" id="5420247at2759"/>
<dbReference type="AlphaFoldDB" id="A0A0U5CKP2"/>
<name>A0A0U5CKP2_ASPCI</name>